<name>A0ABR9XHU1_9SPHI</name>
<evidence type="ECO:0000259" key="3">
    <source>
        <dbReference type="Pfam" id="PF07715"/>
    </source>
</evidence>
<evidence type="ECO:0000313" key="4">
    <source>
        <dbReference type="EMBL" id="MBE9666765.1"/>
    </source>
</evidence>
<keyword evidence="5" id="KW-1185">Reference proteome</keyword>
<keyword evidence="1" id="KW-0812">Transmembrane</keyword>
<keyword evidence="1" id="KW-0998">Cell outer membrane</keyword>
<dbReference type="EMBL" id="JADFFM010000001">
    <property type="protein sequence ID" value="MBE9666765.1"/>
    <property type="molecule type" value="Genomic_DNA"/>
</dbReference>
<dbReference type="Proteomes" id="UP000632774">
    <property type="component" value="Unassembled WGS sequence"/>
</dbReference>
<sequence>MKLSFILLFAVLLQARAETLAQKINYVHRKTSFEQIIQEIRKQTNFNVLVSANKIKNIAVKDVNFKNATLTEVLDTYLKDQPLSYEIQGELILIKEKEGPNTPAINALIKIAGKVVDETGSPLPGVNVRIKGTTIGTTTDTNGTFLTDVPNQETILVFSFVGYQTREISAGNVPAILNLKLASTDLSDIVVVGYGTQKKVNLTGAVDQITAKSFENRSASNLNQVMQGLLPGLNLVPKDGKPIQAPTFNIRGTTSIGQGGNSLVLIDGVEGDPSRINPNDVESVSILKDAASSAIYGARAAFGVVLITTKSPTKDKISVTYSFDQSIKSPTTIPKLVNNGYQFAKMFNDAYTAWYGNSVTPQNINKTIKFSAAYLAELQKRDADPSLPKVDVLSTGEYVYYDNTDWLKLLYKDHNVASDHNLSISGNNGKADFLLTGRVYNQGGLFRYNSDDYSIDNFRAKGSFQVAPWLKIYNNADYSQMKYHNPLNVGEGGGIWVNLEAEGHTMAPLYNPDGTLTWSGAYTVGDFAYGKNGIDYNNIVFRNTTGFDARFIQDQLRIEGDFTFQNTNNTQTTKRVPVPYSRFQGVTEYLGTTTNDLNIQIRPTQYLVSNIYSEYEPKWTGSHHVKVLAGFNYEQSTAQYTGVQRNGLAYPDANNINLALGQSIITAGGWDRWNVIGGFYRLNYDYKGRYLVEANGRYDGSSKFPSNQRYAFFPSVSAGWRVSSEPFWNISPKIISDLKFRGSYGSLGNGSIGSYAFQEQFNISQSGRILNGVRPQATSAPGVLPTGLTWETSQTQNLGVDLGLFNGKLSITGDAYTRKTINMFTVGLTLPAVFGTGSPKGNYADLKTTGWEISASWHDRFNLSGSPVTYSFRATVSDFNAVITKYNNPNGLLSDYYVGMKLGEMWGYVNNGYFKDAQDIANSPKQILVKASNTGAIAPGDIKYTDLDGNGVIDAGTNTVSNPGDRKIIGNSLAHYLFGFSLNADWKNFFVGAFIQGVGKRDWYPGPTSGYFWGQYASPYFKGVVNTLDKMWSPDNPDAYFPRFAGYKAAGTNELSNNQTKYLLNAAYIRLKNIQFGYHLPISLIRRIGLKDTRIFVSGENLLTWSPMFKYTKDFDPESIDGSDRILTDGTVGNGNNYPILKTISLGLTATF</sequence>
<feature type="signal peptide" evidence="2">
    <location>
        <begin position="1"/>
        <end position="17"/>
    </location>
</feature>
<comment type="caution">
    <text evidence="4">The sequence shown here is derived from an EMBL/GenBank/DDBJ whole genome shotgun (WGS) entry which is preliminary data.</text>
</comment>
<keyword evidence="2" id="KW-0732">Signal</keyword>
<dbReference type="InterPro" id="IPR023997">
    <property type="entry name" value="TonB-dep_OMP_SusC/RagA_CS"/>
</dbReference>
<dbReference type="InterPro" id="IPR039426">
    <property type="entry name" value="TonB-dep_rcpt-like"/>
</dbReference>
<dbReference type="InterPro" id="IPR008969">
    <property type="entry name" value="CarboxyPept-like_regulatory"/>
</dbReference>
<keyword evidence="1" id="KW-0472">Membrane</keyword>
<reference evidence="4 5" key="1">
    <citation type="submission" date="2020-10" db="EMBL/GenBank/DDBJ databases">
        <title>Mucilaginibacter mali sp. nov., isolated from rhizosphere soil of apple orchard.</title>
        <authorList>
            <person name="Lee J.-S."/>
            <person name="Kim H.S."/>
            <person name="Kim J.-S."/>
        </authorList>
    </citation>
    <scope>NUCLEOTIDE SEQUENCE [LARGE SCALE GENOMIC DNA]</scope>
    <source>
        <strain evidence="4 5">KCTC 23157</strain>
    </source>
</reference>
<evidence type="ECO:0000256" key="1">
    <source>
        <dbReference type="PROSITE-ProRule" id="PRU01360"/>
    </source>
</evidence>
<dbReference type="InterPro" id="IPR012910">
    <property type="entry name" value="Plug_dom"/>
</dbReference>
<proteinExistence type="inferred from homology"/>
<keyword evidence="1" id="KW-1134">Transmembrane beta strand</keyword>
<organism evidence="4 5">
    <name type="scientific">Mucilaginibacter boryungensis</name>
    <dbReference type="NCBI Taxonomy" id="768480"/>
    <lineage>
        <taxon>Bacteria</taxon>
        <taxon>Pseudomonadati</taxon>
        <taxon>Bacteroidota</taxon>
        <taxon>Sphingobacteriia</taxon>
        <taxon>Sphingobacteriales</taxon>
        <taxon>Sphingobacteriaceae</taxon>
        <taxon>Mucilaginibacter</taxon>
    </lineage>
</organism>
<comment type="similarity">
    <text evidence="1">Belongs to the TonB-dependent receptor family.</text>
</comment>
<feature type="chain" id="PRO_5045322125" evidence="2">
    <location>
        <begin position="18"/>
        <end position="1152"/>
    </location>
</feature>
<dbReference type="Gene3D" id="2.170.130.10">
    <property type="entry name" value="TonB-dependent receptor, plug domain"/>
    <property type="match status" value="1"/>
</dbReference>
<keyword evidence="1" id="KW-0813">Transport</keyword>
<dbReference type="Pfam" id="PF07715">
    <property type="entry name" value="Plug"/>
    <property type="match status" value="1"/>
</dbReference>
<feature type="domain" description="TonB-dependent receptor plug" evidence="3">
    <location>
        <begin position="199"/>
        <end position="304"/>
    </location>
</feature>
<dbReference type="RefSeq" id="WP_194106106.1">
    <property type="nucleotide sequence ID" value="NZ_JADFFM010000001.1"/>
</dbReference>
<dbReference type="NCBIfam" id="TIGR04056">
    <property type="entry name" value="OMP_RagA_SusC"/>
    <property type="match status" value="1"/>
</dbReference>
<dbReference type="Pfam" id="PF13715">
    <property type="entry name" value="CarbopepD_reg_2"/>
    <property type="match status" value="1"/>
</dbReference>
<dbReference type="Gene3D" id="2.60.40.1120">
    <property type="entry name" value="Carboxypeptidase-like, regulatory domain"/>
    <property type="match status" value="1"/>
</dbReference>
<accession>A0ABR9XHU1</accession>
<dbReference type="PROSITE" id="PS52016">
    <property type="entry name" value="TONB_DEPENDENT_REC_3"/>
    <property type="match status" value="1"/>
</dbReference>
<dbReference type="InterPro" id="IPR037066">
    <property type="entry name" value="Plug_dom_sf"/>
</dbReference>
<comment type="subcellular location">
    <subcellularLocation>
        <location evidence="1">Cell outer membrane</location>
        <topology evidence="1">Multi-pass membrane protein</topology>
    </subcellularLocation>
</comment>
<dbReference type="NCBIfam" id="TIGR04057">
    <property type="entry name" value="SusC_RagA_signa"/>
    <property type="match status" value="1"/>
</dbReference>
<evidence type="ECO:0000256" key="2">
    <source>
        <dbReference type="SAM" id="SignalP"/>
    </source>
</evidence>
<dbReference type="SUPFAM" id="SSF49464">
    <property type="entry name" value="Carboxypeptidase regulatory domain-like"/>
    <property type="match status" value="1"/>
</dbReference>
<dbReference type="SUPFAM" id="SSF56935">
    <property type="entry name" value="Porins"/>
    <property type="match status" value="1"/>
</dbReference>
<evidence type="ECO:0000313" key="5">
    <source>
        <dbReference type="Proteomes" id="UP000632774"/>
    </source>
</evidence>
<dbReference type="InterPro" id="IPR023996">
    <property type="entry name" value="TonB-dep_OMP_SusC/RagA"/>
</dbReference>
<gene>
    <name evidence="4" type="ORF">IRJ18_10365</name>
</gene>
<protein>
    <submittedName>
        <fullName evidence="4">SusC/RagA family TonB-linked outer membrane protein</fullName>
    </submittedName>
</protein>